<sequence length="132" mass="14858">MANHRCKEFLKKGLRHYELLGGLFNVNTTIGLLQILSAQPAPNSSEKQELDAAFLSSEVHVNVDTDSVDDVEELPTPDKGQSWRQPEKRATEQAHSSGKKKKEGSFETMTEAIWGFTEIRNRRLNKSTDSMP</sequence>
<dbReference type="Proteomes" id="UP000237347">
    <property type="component" value="Unassembled WGS sequence"/>
</dbReference>
<dbReference type="AlphaFoldDB" id="A0AAW0K691"/>
<organism evidence="2 3">
    <name type="scientific">Quercus suber</name>
    <name type="common">Cork oak</name>
    <dbReference type="NCBI Taxonomy" id="58331"/>
    <lineage>
        <taxon>Eukaryota</taxon>
        <taxon>Viridiplantae</taxon>
        <taxon>Streptophyta</taxon>
        <taxon>Embryophyta</taxon>
        <taxon>Tracheophyta</taxon>
        <taxon>Spermatophyta</taxon>
        <taxon>Magnoliopsida</taxon>
        <taxon>eudicotyledons</taxon>
        <taxon>Gunneridae</taxon>
        <taxon>Pentapetalae</taxon>
        <taxon>rosids</taxon>
        <taxon>fabids</taxon>
        <taxon>Fagales</taxon>
        <taxon>Fagaceae</taxon>
        <taxon>Quercus</taxon>
    </lineage>
</organism>
<evidence type="ECO:0000313" key="2">
    <source>
        <dbReference type="EMBL" id="KAK7834210.1"/>
    </source>
</evidence>
<protein>
    <submittedName>
        <fullName evidence="2">Uncharacterized protein</fullName>
    </submittedName>
</protein>
<name>A0AAW0K691_QUESU</name>
<keyword evidence="3" id="KW-1185">Reference proteome</keyword>
<proteinExistence type="predicted"/>
<gene>
    <name evidence="2" type="ORF">CFP56_024837</name>
</gene>
<evidence type="ECO:0000313" key="3">
    <source>
        <dbReference type="Proteomes" id="UP000237347"/>
    </source>
</evidence>
<comment type="caution">
    <text evidence="2">The sequence shown here is derived from an EMBL/GenBank/DDBJ whole genome shotgun (WGS) entry which is preliminary data.</text>
</comment>
<accession>A0AAW0K691</accession>
<feature type="compositionally biased region" description="Acidic residues" evidence="1">
    <location>
        <begin position="66"/>
        <end position="75"/>
    </location>
</feature>
<feature type="region of interest" description="Disordered" evidence="1">
    <location>
        <begin position="65"/>
        <end position="106"/>
    </location>
</feature>
<evidence type="ECO:0000256" key="1">
    <source>
        <dbReference type="SAM" id="MobiDB-lite"/>
    </source>
</evidence>
<dbReference type="EMBL" id="PKMF04000391">
    <property type="protein sequence ID" value="KAK7834210.1"/>
    <property type="molecule type" value="Genomic_DNA"/>
</dbReference>
<reference evidence="2 3" key="1">
    <citation type="journal article" date="2018" name="Sci. Data">
        <title>The draft genome sequence of cork oak.</title>
        <authorList>
            <person name="Ramos A.M."/>
            <person name="Usie A."/>
            <person name="Barbosa P."/>
            <person name="Barros P.M."/>
            <person name="Capote T."/>
            <person name="Chaves I."/>
            <person name="Simoes F."/>
            <person name="Abreu I."/>
            <person name="Carrasquinho I."/>
            <person name="Faro C."/>
            <person name="Guimaraes J.B."/>
            <person name="Mendonca D."/>
            <person name="Nobrega F."/>
            <person name="Rodrigues L."/>
            <person name="Saibo N.J.M."/>
            <person name="Varela M.C."/>
            <person name="Egas C."/>
            <person name="Matos J."/>
            <person name="Miguel C.M."/>
            <person name="Oliveira M.M."/>
            <person name="Ricardo C.P."/>
            <person name="Goncalves S."/>
        </authorList>
    </citation>
    <scope>NUCLEOTIDE SEQUENCE [LARGE SCALE GENOMIC DNA]</scope>
    <source>
        <strain evidence="3">cv. HL8</strain>
    </source>
</reference>